<feature type="transmembrane region" description="Helical" evidence="8">
    <location>
        <begin position="105"/>
        <end position="126"/>
    </location>
</feature>
<keyword evidence="7 8" id="KW-0472">Membrane</keyword>
<evidence type="ECO:0000256" key="3">
    <source>
        <dbReference type="ARBA" id="ARBA00022676"/>
    </source>
</evidence>
<feature type="domain" description="Glycosyltransferase RgtA/B/C/D-like" evidence="9">
    <location>
        <begin position="84"/>
        <end position="225"/>
    </location>
</feature>
<feature type="transmembrane region" description="Helical" evidence="8">
    <location>
        <begin position="229"/>
        <end position="248"/>
    </location>
</feature>
<evidence type="ECO:0000256" key="7">
    <source>
        <dbReference type="ARBA" id="ARBA00023136"/>
    </source>
</evidence>
<dbReference type="PANTHER" id="PTHR33908">
    <property type="entry name" value="MANNOSYLTRANSFERASE YKCB-RELATED"/>
    <property type="match status" value="1"/>
</dbReference>
<dbReference type="InterPro" id="IPR038731">
    <property type="entry name" value="RgtA/B/C-like"/>
</dbReference>
<dbReference type="RefSeq" id="WP_157564227.1">
    <property type="nucleotide sequence ID" value="NZ_WQKZ01000002.1"/>
</dbReference>
<evidence type="ECO:0000256" key="8">
    <source>
        <dbReference type="SAM" id="Phobius"/>
    </source>
</evidence>
<keyword evidence="4" id="KW-0808">Transferase</keyword>
<comment type="subcellular location">
    <subcellularLocation>
        <location evidence="1">Cell membrane</location>
        <topology evidence="1">Multi-pass membrane protein</topology>
    </subcellularLocation>
</comment>
<keyword evidence="3" id="KW-0328">Glycosyltransferase</keyword>
<dbReference type="AlphaFoldDB" id="A0A7K1TDA7"/>
<keyword evidence="2" id="KW-1003">Cell membrane</keyword>
<organism evidence="10 11">
    <name type="scientific">Hymenobacter ginkgonis</name>
    <dbReference type="NCBI Taxonomy" id="2682976"/>
    <lineage>
        <taxon>Bacteria</taxon>
        <taxon>Pseudomonadati</taxon>
        <taxon>Bacteroidota</taxon>
        <taxon>Cytophagia</taxon>
        <taxon>Cytophagales</taxon>
        <taxon>Hymenobacteraceae</taxon>
        <taxon>Hymenobacter</taxon>
    </lineage>
</organism>
<evidence type="ECO:0000256" key="6">
    <source>
        <dbReference type="ARBA" id="ARBA00022989"/>
    </source>
</evidence>
<dbReference type="GO" id="GO:0009103">
    <property type="term" value="P:lipopolysaccharide biosynthetic process"/>
    <property type="evidence" value="ECO:0007669"/>
    <property type="project" value="UniProtKB-ARBA"/>
</dbReference>
<dbReference type="InterPro" id="IPR050297">
    <property type="entry name" value="LipidA_mod_glycosyltrf_83"/>
</dbReference>
<evidence type="ECO:0000313" key="10">
    <source>
        <dbReference type="EMBL" id="MVN76383.1"/>
    </source>
</evidence>
<dbReference type="PANTHER" id="PTHR33908:SF11">
    <property type="entry name" value="MEMBRANE PROTEIN"/>
    <property type="match status" value="1"/>
</dbReference>
<dbReference type="EMBL" id="WQKZ01000002">
    <property type="protein sequence ID" value="MVN76383.1"/>
    <property type="molecule type" value="Genomic_DNA"/>
</dbReference>
<comment type="caution">
    <text evidence="10">The sequence shown here is derived from an EMBL/GenBank/DDBJ whole genome shotgun (WGS) entry which is preliminary data.</text>
</comment>
<accession>A0A7K1TDA7</accession>
<evidence type="ECO:0000313" key="11">
    <source>
        <dbReference type="Proteomes" id="UP000441336"/>
    </source>
</evidence>
<feature type="transmembrane region" description="Helical" evidence="8">
    <location>
        <begin position="289"/>
        <end position="309"/>
    </location>
</feature>
<feature type="transmembrane region" description="Helical" evidence="8">
    <location>
        <begin position="373"/>
        <end position="395"/>
    </location>
</feature>
<dbReference type="GO" id="GO:0005886">
    <property type="term" value="C:plasma membrane"/>
    <property type="evidence" value="ECO:0007669"/>
    <property type="project" value="UniProtKB-SubCell"/>
</dbReference>
<keyword evidence="5 8" id="KW-0812">Transmembrane</keyword>
<dbReference type="Pfam" id="PF13231">
    <property type="entry name" value="PMT_2"/>
    <property type="match status" value="1"/>
</dbReference>
<name>A0A7K1TDA7_9BACT</name>
<feature type="transmembrane region" description="Helical" evidence="8">
    <location>
        <begin position="184"/>
        <end position="217"/>
    </location>
</feature>
<feature type="transmembrane region" description="Helical" evidence="8">
    <location>
        <begin position="132"/>
        <end position="150"/>
    </location>
</feature>
<keyword evidence="6 8" id="KW-1133">Transmembrane helix</keyword>
<protein>
    <recommendedName>
        <fullName evidence="9">Glycosyltransferase RgtA/B/C/D-like domain-containing protein</fullName>
    </recommendedName>
</protein>
<evidence type="ECO:0000259" key="9">
    <source>
        <dbReference type="Pfam" id="PF13231"/>
    </source>
</evidence>
<feature type="transmembrane region" description="Helical" evidence="8">
    <location>
        <begin position="316"/>
        <end position="335"/>
    </location>
</feature>
<keyword evidence="11" id="KW-1185">Reference proteome</keyword>
<evidence type="ECO:0000256" key="4">
    <source>
        <dbReference type="ARBA" id="ARBA00022679"/>
    </source>
</evidence>
<sequence length="523" mass="58120">MVRSRFVAALRARPAHWGALLLFGVLGLVFYGPFLGRLPEGLHAWAQADRLSLAFNFYDFGFDFWRPRTSSLTSIGGITGVEFPLQPYLAALGGLVFGRGAISPLFRLFDVAVTVLGFWYLFRIVFERTGNFVLALLPGAFLLASPTYAFYAGTYLPDPTSLSLTFIGYYYWLRFFDVRQFRHLLVALAVLTLASLLKTTSGLHLAAVVGITILWACQEPELLSSRQRRQLLIAVAAAFGVLVVFTLHNQQLNTTYASLQFLAELRPITDADTSHTVLMRLHRDWLPEYATIAMYWLLVGCALLAVVFGRANLRRAHLPLTLLLVASVAIGYVFFKLMGAQFSVHDYYMICSFGPPAVLALVLALLNLGRYRGVARVGISLGLGVLLVVFVGSGFKRLHRRYSDDYLPFSLYYTHGWMRGGAAQLRQLAVPATARVLVLDDPAPNLGLVYFDRRGLTWKPELNGLHSSNLLDKMAGDSLNYLIMSPAAYAKLAPEHAALATDFALLGEQPAVVLRRRNLAYPW</sequence>
<dbReference type="GO" id="GO:0016763">
    <property type="term" value="F:pentosyltransferase activity"/>
    <property type="evidence" value="ECO:0007669"/>
    <property type="project" value="TreeGrafter"/>
</dbReference>
<evidence type="ECO:0000256" key="1">
    <source>
        <dbReference type="ARBA" id="ARBA00004651"/>
    </source>
</evidence>
<dbReference type="Proteomes" id="UP000441336">
    <property type="component" value="Unassembled WGS sequence"/>
</dbReference>
<feature type="transmembrane region" description="Helical" evidence="8">
    <location>
        <begin position="347"/>
        <end position="366"/>
    </location>
</feature>
<reference evidence="10 11" key="1">
    <citation type="submission" date="2019-12" db="EMBL/GenBank/DDBJ databases">
        <title>Hymenobacter sp. HMF4947 Genome sequencing and assembly.</title>
        <authorList>
            <person name="Kang H."/>
            <person name="Cha I."/>
            <person name="Kim H."/>
            <person name="Joh K."/>
        </authorList>
    </citation>
    <scope>NUCLEOTIDE SEQUENCE [LARGE SCALE GENOMIC DNA]</scope>
    <source>
        <strain evidence="10 11">HMF4947</strain>
    </source>
</reference>
<evidence type="ECO:0000256" key="2">
    <source>
        <dbReference type="ARBA" id="ARBA00022475"/>
    </source>
</evidence>
<proteinExistence type="predicted"/>
<gene>
    <name evidence="10" type="ORF">GO988_08605</name>
</gene>
<evidence type="ECO:0000256" key="5">
    <source>
        <dbReference type="ARBA" id="ARBA00022692"/>
    </source>
</evidence>